<gene>
    <name evidence="1" type="ORF">DCG58_05075</name>
</gene>
<proteinExistence type="predicted"/>
<evidence type="ECO:0000313" key="1">
    <source>
        <dbReference type="EMBL" id="HAE26511.1"/>
    </source>
</evidence>
<dbReference type="InterPro" id="IPR043733">
    <property type="entry name" value="DUF5677"/>
</dbReference>
<sequence length="445" mass="50111">MAKNRPLQDELDKSHEALPAMLMQAMVKEKLKASGVKLRKTALKRLVEQMLAGDLDTIEIDDDDLKASNQADELTTLSFGKDDMEELERRTQRFLDQMPDMIERLAKQNAKRMVQLSRKQWHEDYGLRQAEKVAFSERLRCRWRKGLVPLNLLVEIAREYAEERWEEEHDATNDDGLSPRLDALFGLQRRGCQVSAEIVTLIEAGFADGAMARWRTLFEIAVIADILYGADDATAERHLDHSDVDAKRAPDRYMETNPHAPSNPIPVEEMAELTVRMEALEKKYGKAFKTPYGWAAELTGQANPNFMTLVERADRTSSTSVYKMASFNVHANARSLFFRHTNMVTHAGVIAGASNSGLEDPGANTAYAIGQLTALLLPEPLDAIDDLVMLHTVIRLREAAEKGFYKAAEKLHAEDVEQAVLLQHDFSDISVVDIEDFPTADNIDD</sequence>
<dbReference type="Pfam" id="PF18928">
    <property type="entry name" value="DUF5677"/>
    <property type="match status" value="1"/>
</dbReference>
<comment type="caution">
    <text evidence="1">The sequence shown here is derived from an EMBL/GenBank/DDBJ whole genome shotgun (WGS) entry which is preliminary data.</text>
</comment>
<protein>
    <submittedName>
        <fullName evidence="1">Uncharacterized protein</fullName>
    </submittedName>
</protein>
<reference evidence="1 2" key="1">
    <citation type="journal article" date="2018" name="Nat. Biotechnol.">
        <title>A standardized bacterial taxonomy based on genome phylogeny substantially revises the tree of life.</title>
        <authorList>
            <person name="Parks D.H."/>
            <person name="Chuvochina M."/>
            <person name="Waite D.W."/>
            <person name="Rinke C."/>
            <person name="Skarshewski A."/>
            <person name="Chaumeil P.A."/>
            <person name="Hugenholtz P."/>
        </authorList>
    </citation>
    <scope>NUCLEOTIDE SEQUENCE [LARGE SCALE GENOMIC DNA]</scope>
    <source>
        <strain evidence="1">UBA8733</strain>
    </source>
</reference>
<dbReference type="EMBL" id="DMAN01000110">
    <property type="protein sequence ID" value="HAE26511.1"/>
    <property type="molecule type" value="Genomic_DNA"/>
</dbReference>
<accession>A0A3B9GVQ5</accession>
<organism evidence="1 2">
    <name type="scientific">Hyphomonas adhaerens</name>
    <dbReference type="NCBI Taxonomy" id="81029"/>
    <lineage>
        <taxon>Bacteria</taxon>
        <taxon>Pseudomonadati</taxon>
        <taxon>Pseudomonadota</taxon>
        <taxon>Alphaproteobacteria</taxon>
        <taxon>Hyphomonadales</taxon>
        <taxon>Hyphomonadaceae</taxon>
        <taxon>Hyphomonas</taxon>
    </lineage>
</organism>
<name>A0A3B9GVQ5_9PROT</name>
<evidence type="ECO:0000313" key="2">
    <source>
        <dbReference type="Proteomes" id="UP000259610"/>
    </source>
</evidence>
<dbReference type="RefSeq" id="WP_272987540.1">
    <property type="nucleotide sequence ID" value="NZ_CAJWRG010000022.1"/>
</dbReference>
<dbReference type="Proteomes" id="UP000259610">
    <property type="component" value="Unassembled WGS sequence"/>
</dbReference>
<dbReference type="AlphaFoldDB" id="A0A3B9GVQ5"/>